<sequence>MLKRPPDLAFDLGKMHRRRNDLAAAREAFQIAIASGHPNWAPLAAAELGGLLSASGDKPAAEGAYHVAVDSGHEDAAPRAAYNLGLLLAERGDIAAAEAMYERAAASGHADAAPRAWINLGYSRAKRGDSDAARTAYQHAIDAGPGDIARLALSNLAYLLRTEDDLAGVKAAYRSVIDGWPGDQALIVAGDLVQHLDEAGDWAGAREISRSMAESDDPAVAARASFEVGVFSERLGEPDVALAAFQRALDSADAEARTRAAGALAPTYHERAATVLRETDWAALAHAHGSAGDAAAMLADLIGTDVDDQVRGVVFLFSAVLHQGSIYSVTAPAAEVVLGALLHERTEVTYARAWLREPQPLRVELLNWLHEVIATAAWQSAAEDDADLTPADRAAAADCLALLPRVRAATAAALAVAEADAVADAATDLLATLSALPAVSGRSR</sequence>
<proteinExistence type="predicted"/>
<gene>
    <name evidence="2" type="ORF">HGB38_13295</name>
</gene>
<reference evidence="2 3" key="1">
    <citation type="submission" date="2020-04" db="EMBL/GenBank/DDBJ databases">
        <title>MicrobeNet Type strains.</title>
        <authorList>
            <person name="Nicholson A.C."/>
        </authorList>
    </citation>
    <scope>NUCLEOTIDE SEQUENCE [LARGE SCALE GENOMIC DNA]</scope>
    <source>
        <strain evidence="2 3">DSM 44956</strain>
    </source>
</reference>
<evidence type="ECO:0000256" key="1">
    <source>
        <dbReference type="PROSITE-ProRule" id="PRU00339"/>
    </source>
</evidence>
<keyword evidence="3" id="KW-1185">Reference proteome</keyword>
<protein>
    <submittedName>
        <fullName evidence="2">Tetratricopeptide repeat protein</fullName>
    </submittedName>
</protein>
<name>A0A7X6R3E8_9NOCA</name>
<dbReference type="EMBL" id="JAAXOS010000006">
    <property type="protein sequence ID" value="NKY27191.1"/>
    <property type="molecule type" value="Genomic_DNA"/>
</dbReference>
<keyword evidence="1" id="KW-0802">TPR repeat</keyword>
<evidence type="ECO:0000313" key="3">
    <source>
        <dbReference type="Proteomes" id="UP000540698"/>
    </source>
</evidence>
<accession>A0A7X6R3E8</accession>
<comment type="caution">
    <text evidence="2">The sequence shown here is derived from an EMBL/GenBank/DDBJ whole genome shotgun (WGS) entry which is preliminary data.</text>
</comment>
<dbReference type="Gene3D" id="1.25.40.10">
    <property type="entry name" value="Tetratricopeptide repeat domain"/>
    <property type="match status" value="2"/>
</dbReference>
<dbReference type="SMART" id="SM00671">
    <property type="entry name" value="SEL1"/>
    <property type="match status" value="2"/>
</dbReference>
<dbReference type="InterPro" id="IPR019734">
    <property type="entry name" value="TPR_rpt"/>
</dbReference>
<feature type="repeat" description="TPR" evidence="1">
    <location>
        <begin position="114"/>
        <end position="147"/>
    </location>
</feature>
<dbReference type="RefSeq" id="WP_062968111.1">
    <property type="nucleotide sequence ID" value="NZ_JAAXOS010000006.1"/>
</dbReference>
<dbReference type="PROSITE" id="PS50005">
    <property type="entry name" value="TPR"/>
    <property type="match status" value="1"/>
</dbReference>
<dbReference type="SUPFAM" id="SSF48452">
    <property type="entry name" value="TPR-like"/>
    <property type="match status" value="1"/>
</dbReference>
<dbReference type="SMART" id="SM00028">
    <property type="entry name" value="TPR"/>
    <property type="match status" value="4"/>
</dbReference>
<dbReference type="InterPro" id="IPR011990">
    <property type="entry name" value="TPR-like_helical_dom_sf"/>
</dbReference>
<dbReference type="AlphaFoldDB" id="A0A7X6R3E8"/>
<organism evidence="2 3">
    <name type="scientific">Nocardia gamkensis</name>
    <dbReference type="NCBI Taxonomy" id="352869"/>
    <lineage>
        <taxon>Bacteria</taxon>
        <taxon>Bacillati</taxon>
        <taxon>Actinomycetota</taxon>
        <taxon>Actinomycetes</taxon>
        <taxon>Mycobacteriales</taxon>
        <taxon>Nocardiaceae</taxon>
        <taxon>Nocardia</taxon>
    </lineage>
</organism>
<evidence type="ECO:0000313" key="2">
    <source>
        <dbReference type="EMBL" id="NKY27191.1"/>
    </source>
</evidence>
<dbReference type="Proteomes" id="UP000540698">
    <property type="component" value="Unassembled WGS sequence"/>
</dbReference>
<dbReference type="InterPro" id="IPR006597">
    <property type="entry name" value="Sel1-like"/>
</dbReference>
<dbReference type="Pfam" id="PF13432">
    <property type="entry name" value="TPR_16"/>
    <property type="match status" value="2"/>
</dbReference>
<dbReference type="SUPFAM" id="SSF81901">
    <property type="entry name" value="HCP-like"/>
    <property type="match status" value="1"/>
</dbReference>